<dbReference type="EMBL" id="JAGSOI010000020">
    <property type="protein sequence ID" value="MCM1986659.1"/>
    <property type="molecule type" value="Genomic_DNA"/>
</dbReference>
<keyword evidence="3" id="KW-1185">Reference proteome</keyword>
<proteinExistence type="predicted"/>
<dbReference type="AlphaFoldDB" id="A0A9E4ZGT3"/>
<dbReference type="InterPro" id="IPR012437">
    <property type="entry name" value="DUF1638"/>
</dbReference>
<evidence type="ECO:0000259" key="1">
    <source>
        <dbReference type="Pfam" id="PF07796"/>
    </source>
</evidence>
<reference evidence="2" key="2">
    <citation type="submission" date="2021-04" db="EMBL/GenBank/DDBJ databases">
        <authorList>
            <person name="Dong X."/>
        </authorList>
    </citation>
    <scope>NUCLEOTIDE SEQUENCE</scope>
    <source>
        <strain evidence="2">LLY</strain>
    </source>
</reference>
<name>A0A9E4ZGT3_9EURY</name>
<gene>
    <name evidence="2" type="ORF">KDK67_06545</name>
</gene>
<evidence type="ECO:0000313" key="2">
    <source>
        <dbReference type="EMBL" id="MCM1986659.1"/>
    </source>
</evidence>
<protein>
    <submittedName>
        <fullName evidence="2">DUF1638 domain-containing protein</fullName>
    </submittedName>
</protein>
<dbReference type="RefSeq" id="WP_250868015.1">
    <property type="nucleotide sequence ID" value="NZ_JAGSOI010000020.1"/>
</dbReference>
<dbReference type="Proteomes" id="UP001056766">
    <property type="component" value="Unassembled WGS sequence"/>
</dbReference>
<accession>A0A9E4ZGT3</accession>
<organism evidence="2 3">
    <name type="scientific">Methanococcoides seepicolus</name>
    <dbReference type="NCBI Taxonomy" id="2828780"/>
    <lineage>
        <taxon>Archaea</taxon>
        <taxon>Methanobacteriati</taxon>
        <taxon>Methanobacteriota</taxon>
        <taxon>Stenosarchaea group</taxon>
        <taxon>Methanomicrobia</taxon>
        <taxon>Methanosarcinales</taxon>
        <taxon>Methanosarcinaceae</taxon>
        <taxon>Methanococcoides</taxon>
    </lineage>
</organism>
<comment type="caution">
    <text evidence="2">The sequence shown here is derived from an EMBL/GenBank/DDBJ whole genome shotgun (WGS) entry which is preliminary data.</text>
</comment>
<reference evidence="2" key="1">
    <citation type="journal article" date="2021" name="mSystems">
        <title>Bacteria and Archaea Synergistically Convert Glycine Betaine to Biogenic Methane in the Formosa Cold Seep of the South China Sea.</title>
        <authorList>
            <person name="Li L."/>
            <person name="Zhang W."/>
            <person name="Zhang S."/>
            <person name="Song L."/>
            <person name="Sun Q."/>
            <person name="Zhang H."/>
            <person name="Xiang H."/>
            <person name="Dong X."/>
        </authorList>
    </citation>
    <scope>NUCLEOTIDE SEQUENCE</scope>
    <source>
        <strain evidence="2">LLY</strain>
    </source>
</reference>
<feature type="domain" description="DUF1638" evidence="1">
    <location>
        <begin position="77"/>
        <end position="253"/>
    </location>
</feature>
<evidence type="ECO:0000313" key="3">
    <source>
        <dbReference type="Proteomes" id="UP001056766"/>
    </source>
</evidence>
<sequence>MPVMSLIGCRMFEDEIVHLVENDPLIDELIVVENKDCSRLVEKLDDVGISYKLVPATSLNSAYKGNCADKYCFIINILEFALHAIPQNLKSEVYKAVEDMADFSDGVLLFYGLCGNVLGKIEEDLGDLDCRICILKEENGEIVDDCIGAVLGGRDAYLEHLKSFKGVGTFFLTPMWAANWGDMLVAGGFGKDPNDVETSKWVFDSIGYKKVAKLNTGLHYEKEFDNIVKEFANIFEFDILNIEGTLDLVERCYRGFRDEILEGHHEKLD</sequence>
<dbReference type="Pfam" id="PF07796">
    <property type="entry name" value="DUF1638"/>
    <property type="match status" value="1"/>
</dbReference>